<keyword evidence="3" id="KW-1185">Reference proteome</keyword>
<accession>A0A317UR04</accession>
<proteinExistence type="predicted"/>
<dbReference type="EMBL" id="MSFU01000034">
    <property type="protein sequence ID" value="PWY63819.1"/>
    <property type="molecule type" value="Genomic_DNA"/>
</dbReference>
<feature type="compositionally biased region" description="Low complexity" evidence="1">
    <location>
        <begin position="470"/>
        <end position="480"/>
    </location>
</feature>
<evidence type="ECO:0000313" key="3">
    <source>
        <dbReference type="Proteomes" id="UP000246171"/>
    </source>
</evidence>
<dbReference type="PANTHER" id="PTHR38119:SF2">
    <property type="entry name" value="TRANSCRIPTION FACTOR DOMAIN-CONTAINING PROTEIN"/>
    <property type="match status" value="1"/>
</dbReference>
<name>A0A317UR04_ASPEC</name>
<dbReference type="Proteomes" id="UP000246171">
    <property type="component" value="Unassembled WGS sequence"/>
</dbReference>
<organism evidence="2 3">
    <name type="scientific">Aspergillus eucalypticola (strain CBS 122712 / IBT 29274)</name>
    <dbReference type="NCBI Taxonomy" id="1448314"/>
    <lineage>
        <taxon>Eukaryota</taxon>
        <taxon>Fungi</taxon>
        <taxon>Dikarya</taxon>
        <taxon>Ascomycota</taxon>
        <taxon>Pezizomycotina</taxon>
        <taxon>Eurotiomycetes</taxon>
        <taxon>Eurotiomycetidae</taxon>
        <taxon>Eurotiales</taxon>
        <taxon>Aspergillaceae</taxon>
        <taxon>Aspergillus</taxon>
        <taxon>Aspergillus subgen. Circumdati</taxon>
    </lineage>
</organism>
<comment type="caution">
    <text evidence="2">The sequence shown here is derived from an EMBL/GenBank/DDBJ whole genome shotgun (WGS) entry which is preliminary data.</text>
</comment>
<evidence type="ECO:0000313" key="2">
    <source>
        <dbReference type="EMBL" id="PWY63819.1"/>
    </source>
</evidence>
<gene>
    <name evidence="2" type="ORF">BO83DRAFT_323625</name>
</gene>
<dbReference type="VEuPathDB" id="FungiDB:BO83DRAFT_323625"/>
<dbReference type="RefSeq" id="XP_025383466.1">
    <property type="nucleotide sequence ID" value="XM_025527943.1"/>
</dbReference>
<dbReference type="PANTHER" id="PTHR38119">
    <property type="entry name" value="BTB DOMAIN-CONTAINING PROTEIN-RELATED"/>
    <property type="match status" value="1"/>
</dbReference>
<evidence type="ECO:0000256" key="1">
    <source>
        <dbReference type="SAM" id="MobiDB-lite"/>
    </source>
</evidence>
<dbReference type="GeneID" id="37049905"/>
<dbReference type="AlphaFoldDB" id="A0A317UR04"/>
<feature type="region of interest" description="Disordered" evidence="1">
    <location>
        <begin position="464"/>
        <end position="491"/>
    </location>
</feature>
<protein>
    <submittedName>
        <fullName evidence="2">Uncharacterized protein</fullName>
    </submittedName>
</protein>
<reference evidence="2" key="1">
    <citation type="submission" date="2016-12" db="EMBL/GenBank/DDBJ databases">
        <title>The genomes of Aspergillus section Nigri reveals drivers in fungal speciation.</title>
        <authorList>
            <consortium name="DOE Joint Genome Institute"/>
            <person name="Vesth T.C."/>
            <person name="Nybo J."/>
            <person name="Theobald S."/>
            <person name="Brandl J."/>
            <person name="Frisvad J.C."/>
            <person name="Nielsen K.F."/>
            <person name="Lyhne E.K."/>
            <person name="Kogle M.E."/>
            <person name="Kuo A."/>
            <person name="Riley R."/>
            <person name="Clum A."/>
            <person name="Nolan M."/>
            <person name="Lipzen A."/>
            <person name="Salamov A."/>
            <person name="Henrissat B."/>
            <person name="Wiebenga A."/>
            <person name="De vries R.P."/>
            <person name="Grigoriev I.V."/>
            <person name="Mortensen U.H."/>
            <person name="Andersen M.R."/>
            <person name="Baker S.E."/>
        </authorList>
    </citation>
    <scope>NUCLEOTIDE SEQUENCE</scope>
    <source>
        <strain evidence="2">CBS 122712</strain>
    </source>
</reference>
<dbReference type="OrthoDB" id="2129688at2759"/>
<sequence>MSVLDFPNYADGDTKLTIHPYGYRLHSDRLCEHSRVLRCLLGPPDEVQPVPHIQGMNHLGVYNLYLIGEAAHKFGVFQLQVSGHLTIRVPRQFTSEIRGFQAVDYIPVWPMKTRRCWENMFRMFYLLPPILHDDGPDKNFLENSWRVAELASEIEAEDYIFPILGAALEGYEQELYHSISNDPIGWVNLAIRIQSPTIFREGIIHIVGRWNYVTDEGHALLPGQIRELCERKHRDLQFDKRMIEMNIINHPVADPHDRDIYMWMAKAFHQQWLGNSIAENQTYRSLDGGAAFYRAINAGGNAYLPVLDLQTNLIILPIKQDEVTLVENCLNVLKNAVKHLVDDLLRNRSRFNPLVWGDLHYLTCCEVNQHDIPWLADRAAQEDVALMHTVNPALPLMYSDNVQTETRQIHTPRIPQIVIENPLPENNPQIGTRRLASLYSPSLERSPDRSPSQPRSELTYAVHEPDLSSDDSQSSFISPPHWDEEDGSTARTDTENPVILAFDESIQTYPQILSRGDIDLVTYASPVFMSLDGNVEGHGHNTQHDG</sequence>